<evidence type="ECO:0000256" key="2">
    <source>
        <dbReference type="ARBA" id="ARBA00009576"/>
    </source>
</evidence>
<name>A0ABR0F4S9_9PEZI</name>
<dbReference type="PANTHER" id="PTHR42341">
    <property type="entry name" value="HYDROPHOBIN"/>
    <property type="match status" value="1"/>
</dbReference>
<evidence type="ECO:0000313" key="4">
    <source>
        <dbReference type="EMBL" id="KAK4638806.1"/>
    </source>
</evidence>
<dbReference type="RefSeq" id="XP_062727782.1">
    <property type="nucleotide sequence ID" value="XM_062882008.1"/>
</dbReference>
<keyword evidence="3" id="KW-1015">Disulfide bond</keyword>
<comment type="similarity">
    <text evidence="2">Belongs to the cerato-ulmin hydrophobin family.</text>
</comment>
<evidence type="ECO:0000256" key="3">
    <source>
        <dbReference type="ARBA" id="ARBA00023157"/>
    </source>
</evidence>
<dbReference type="CDD" id="cd23508">
    <property type="entry name" value="hydrophobin_II"/>
    <property type="match status" value="1"/>
</dbReference>
<comment type="caution">
    <text evidence="4">The sequence shown here is derived from an EMBL/GenBank/DDBJ whole genome shotgun (WGS) entry which is preliminary data.</text>
</comment>
<dbReference type="Gene3D" id="3.20.120.10">
    <property type="entry name" value="Hydrophobin"/>
    <property type="match status" value="1"/>
</dbReference>
<evidence type="ECO:0008006" key="6">
    <source>
        <dbReference type="Google" id="ProtNLM"/>
    </source>
</evidence>
<dbReference type="PANTHER" id="PTHR42341:SF1">
    <property type="entry name" value="HYDROPHOBIN"/>
    <property type="match status" value="1"/>
</dbReference>
<dbReference type="InterPro" id="IPR010636">
    <property type="entry name" value="Class_II_hydrophobin"/>
</dbReference>
<comment type="subcellular location">
    <subcellularLocation>
        <location evidence="1">Cell envelope</location>
    </subcellularLocation>
</comment>
<organism evidence="4 5">
    <name type="scientific">Podospora bellae-mahoneyi</name>
    <dbReference type="NCBI Taxonomy" id="2093777"/>
    <lineage>
        <taxon>Eukaryota</taxon>
        <taxon>Fungi</taxon>
        <taxon>Dikarya</taxon>
        <taxon>Ascomycota</taxon>
        <taxon>Pezizomycotina</taxon>
        <taxon>Sordariomycetes</taxon>
        <taxon>Sordariomycetidae</taxon>
        <taxon>Sordariales</taxon>
        <taxon>Podosporaceae</taxon>
        <taxon>Podospora</taxon>
    </lineage>
</organism>
<dbReference type="EMBL" id="JAFFGZ010000009">
    <property type="protein sequence ID" value="KAK4638806.1"/>
    <property type="molecule type" value="Genomic_DNA"/>
</dbReference>
<protein>
    <recommendedName>
        <fullName evidence="6">Trihydrophobin</fullName>
    </recommendedName>
</protein>
<dbReference type="SUPFAM" id="SSF101751">
    <property type="entry name" value="Hydrophobin II, HfbII"/>
    <property type="match status" value="1"/>
</dbReference>
<keyword evidence="5" id="KW-1185">Reference proteome</keyword>
<dbReference type="Pfam" id="PF06766">
    <property type="entry name" value="Hydrophobin_2"/>
    <property type="match status" value="1"/>
</dbReference>
<sequence length="177" mass="18959">MGLEKVSDDQLLMRECKGERECDTAIYIKMLLLPPSRSNFFFPPHTQANKQTSKQALLQPSCTSTTHLNSNQTAKMKFTFAIAAAIFTGLVSALPAKEVESRQVPYIPCSGIYGSAQCCATDVLGLVNLDCGQPPETPTDADTFSAICSAIGQRARCCALPVLDQGVLCNTPAGVQP</sequence>
<dbReference type="GeneID" id="87901490"/>
<accession>A0ABR0F4S9</accession>
<evidence type="ECO:0000256" key="1">
    <source>
        <dbReference type="ARBA" id="ARBA00004196"/>
    </source>
</evidence>
<reference evidence="4 5" key="1">
    <citation type="journal article" date="2023" name="bioRxiv">
        <title>High-quality genome assemblies of four members of thePodospora anserinaspecies complex.</title>
        <authorList>
            <person name="Ament-Velasquez S.L."/>
            <person name="Vogan A.A."/>
            <person name="Wallerman O."/>
            <person name="Hartmann F."/>
            <person name="Gautier V."/>
            <person name="Silar P."/>
            <person name="Giraud T."/>
            <person name="Johannesson H."/>
        </authorList>
    </citation>
    <scope>NUCLEOTIDE SEQUENCE [LARGE SCALE GENOMIC DNA]</scope>
    <source>
        <strain evidence="4 5">CBS 112042</strain>
    </source>
</reference>
<evidence type="ECO:0000313" key="5">
    <source>
        <dbReference type="Proteomes" id="UP001322138"/>
    </source>
</evidence>
<gene>
    <name evidence="4" type="ORF">QC761_704320</name>
</gene>
<dbReference type="InterPro" id="IPR036686">
    <property type="entry name" value="Class_II_Hydrophobin_sf"/>
</dbReference>
<dbReference type="Proteomes" id="UP001322138">
    <property type="component" value="Unassembled WGS sequence"/>
</dbReference>
<proteinExistence type="inferred from homology"/>